<evidence type="ECO:0000256" key="2">
    <source>
        <dbReference type="ARBA" id="ARBA00022448"/>
    </source>
</evidence>
<dbReference type="OrthoDB" id="39920at2"/>
<reference evidence="6 8" key="2">
    <citation type="submission" date="2019-04" db="EMBL/GenBank/DDBJ databases">
        <title>Draft genome sequence data and analysis of a Fermenting Bacterium, Geotoga petraea strain HO-Geo1, isolated from heavy-oil petroleum reservoir in Russia.</title>
        <authorList>
            <person name="Grouzdev D.S."/>
            <person name="Semenova E.M."/>
            <person name="Sokolova D.S."/>
            <person name="Tourova T.P."/>
            <person name="Poltaraus A.B."/>
            <person name="Nazina T.N."/>
        </authorList>
    </citation>
    <scope>NUCLEOTIDE SEQUENCE [LARGE SCALE GENOMIC DNA]</scope>
    <source>
        <strain evidence="6 8">HO-Geo1</strain>
    </source>
</reference>
<dbReference type="PANTHER" id="PTHR30290:SF9">
    <property type="entry name" value="OLIGOPEPTIDE-BINDING PROTEIN APPA"/>
    <property type="match status" value="1"/>
</dbReference>
<dbReference type="GO" id="GO:1904680">
    <property type="term" value="F:peptide transmembrane transporter activity"/>
    <property type="evidence" value="ECO:0007669"/>
    <property type="project" value="TreeGrafter"/>
</dbReference>
<dbReference type="GO" id="GO:0015833">
    <property type="term" value="P:peptide transport"/>
    <property type="evidence" value="ECO:0007669"/>
    <property type="project" value="TreeGrafter"/>
</dbReference>
<dbReference type="Pfam" id="PF00496">
    <property type="entry name" value="SBP_bac_5"/>
    <property type="match status" value="1"/>
</dbReference>
<dbReference type="Gene3D" id="3.90.76.10">
    <property type="entry name" value="Dipeptide-binding Protein, Domain 1"/>
    <property type="match status" value="1"/>
</dbReference>
<evidence type="ECO:0000313" key="6">
    <source>
        <dbReference type="EMBL" id="TGG89005.1"/>
    </source>
</evidence>
<gene>
    <name evidence="6" type="ORF">E4650_02075</name>
    <name evidence="5" type="ORF">SAMN04488588_0156</name>
</gene>
<dbReference type="RefSeq" id="WP_091401922.1">
    <property type="nucleotide sequence ID" value="NZ_FMYV01000001.1"/>
</dbReference>
<evidence type="ECO:0000256" key="1">
    <source>
        <dbReference type="ARBA" id="ARBA00005695"/>
    </source>
</evidence>
<dbReference type="Gene3D" id="3.10.105.10">
    <property type="entry name" value="Dipeptide-binding Protein, Domain 3"/>
    <property type="match status" value="1"/>
</dbReference>
<keyword evidence="2" id="KW-0813">Transport</keyword>
<dbReference type="InterPro" id="IPR030678">
    <property type="entry name" value="Peptide/Ni-bd"/>
</dbReference>
<dbReference type="SUPFAM" id="SSF53850">
    <property type="entry name" value="Periplasmic binding protein-like II"/>
    <property type="match status" value="1"/>
</dbReference>
<dbReference type="GO" id="GO:0043190">
    <property type="term" value="C:ATP-binding cassette (ABC) transporter complex"/>
    <property type="evidence" value="ECO:0007669"/>
    <property type="project" value="InterPro"/>
</dbReference>
<evidence type="ECO:0000313" key="8">
    <source>
        <dbReference type="Proteomes" id="UP000297288"/>
    </source>
</evidence>
<dbReference type="EMBL" id="SRME01000001">
    <property type="protein sequence ID" value="TGG89005.1"/>
    <property type="molecule type" value="Genomic_DNA"/>
</dbReference>
<dbReference type="PANTHER" id="PTHR30290">
    <property type="entry name" value="PERIPLASMIC BINDING COMPONENT OF ABC TRANSPORTER"/>
    <property type="match status" value="1"/>
</dbReference>
<reference evidence="5 7" key="1">
    <citation type="submission" date="2016-10" db="EMBL/GenBank/DDBJ databases">
        <authorList>
            <person name="de Groot N.N."/>
        </authorList>
    </citation>
    <scope>NUCLEOTIDE SEQUENCE [LARGE SCALE GENOMIC DNA]</scope>
    <source>
        <strain evidence="5 7">WG14</strain>
    </source>
</reference>
<dbReference type="InterPro" id="IPR039424">
    <property type="entry name" value="SBP_5"/>
</dbReference>
<comment type="similarity">
    <text evidence="1">Belongs to the bacterial solute-binding protein 5 family.</text>
</comment>
<keyword evidence="7" id="KW-1185">Reference proteome</keyword>
<accession>A0A1G6HZ23</accession>
<feature type="domain" description="Solute-binding protein family 5" evidence="4">
    <location>
        <begin position="70"/>
        <end position="425"/>
    </location>
</feature>
<name>A0A1G6HZ23_9BACT</name>
<dbReference type="CDD" id="cd00995">
    <property type="entry name" value="PBP2_NikA_DppA_OppA_like"/>
    <property type="match status" value="1"/>
</dbReference>
<dbReference type="Proteomes" id="UP000297288">
    <property type="component" value="Unassembled WGS sequence"/>
</dbReference>
<evidence type="ECO:0000313" key="5">
    <source>
        <dbReference type="EMBL" id="SDB98736.1"/>
    </source>
</evidence>
<evidence type="ECO:0000313" key="7">
    <source>
        <dbReference type="Proteomes" id="UP000199322"/>
    </source>
</evidence>
<dbReference type="AlphaFoldDB" id="A0A1G6HZ23"/>
<dbReference type="GO" id="GO:0042597">
    <property type="term" value="C:periplasmic space"/>
    <property type="evidence" value="ECO:0007669"/>
    <property type="project" value="UniProtKB-ARBA"/>
</dbReference>
<sequence>MRKLFFVFLLSILLLSTLGLARDTVLIAIQAEPSKLNPITYQDTEADFVLSQIHDPLVELTESGDYTSEGAVIESYSLSEDGKTYSFKIKKGIKFHNGEELNAEDVKFSYESFMDETLGSPHRDYYSDIDEVVVIDDYTVEVRLKNRNVTFLTSARLRNKVLPKDYIEEVGWEGYEQHPIGSGPYEFVRHDPGQRIVLKRFDDYWQGPAKIPNLEFRFFPELTSAIMALQAKQIDFIAELPAEEFKALQNNPSLDLGYGTYQKFEDHRIVFNRRPDSVFSDVKVRQAVAYAINREEIITLTMGDMAVPAVGRIPNFHEAYSPDIPAYEYDPEKARELLKEAGYPNGFTTKIFAPSNYRERVLEVQQIQRQLANVGIQAEVVAIEWGTYLDVTAEGEAPMFRERWSATSPSPFSFVESWHSESSWNSIFGTYHNDEVDKLVDQIKVTVDPEKRWELYREVQRIAMEDAVCVPLYWPIAGEAYNNEIKIPEYLWNVFKRPIYYVNEWSFK</sequence>
<evidence type="ECO:0000259" key="4">
    <source>
        <dbReference type="Pfam" id="PF00496"/>
    </source>
</evidence>
<protein>
    <submittedName>
        <fullName evidence="6">ABC transporter substrate-binding protein</fullName>
    </submittedName>
    <submittedName>
        <fullName evidence="5">Peptide/nickel transport system substrate-binding protein</fullName>
    </submittedName>
</protein>
<dbReference type="STRING" id="28234.SAMN04488588_0156"/>
<dbReference type="Gene3D" id="3.40.190.10">
    <property type="entry name" value="Periplasmic binding protein-like II"/>
    <property type="match status" value="1"/>
</dbReference>
<organism evidence="5 7">
    <name type="scientific">Geotoga petraea</name>
    <dbReference type="NCBI Taxonomy" id="28234"/>
    <lineage>
        <taxon>Bacteria</taxon>
        <taxon>Thermotogati</taxon>
        <taxon>Thermotogota</taxon>
        <taxon>Thermotogae</taxon>
        <taxon>Petrotogales</taxon>
        <taxon>Petrotogaceae</taxon>
        <taxon>Geotoga</taxon>
    </lineage>
</organism>
<dbReference type="PIRSF" id="PIRSF002741">
    <property type="entry name" value="MppA"/>
    <property type="match status" value="1"/>
</dbReference>
<dbReference type="EMBL" id="FMYV01000001">
    <property type="protein sequence ID" value="SDB98736.1"/>
    <property type="molecule type" value="Genomic_DNA"/>
</dbReference>
<dbReference type="InterPro" id="IPR000914">
    <property type="entry name" value="SBP_5_dom"/>
</dbReference>
<keyword evidence="3" id="KW-0732">Signal</keyword>
<dbReference type="Proteomes" id="UP000199322">
    <property type="component" value="Unassembled WGS sequence"/>
</dbReference>
<proteinExistence type="inferred from homology"/>
<evidence type="ECO:0000256" key="3">
    <source>
        <dbReference type="ARBA" id="ARBA00022729"/>
    </source>
</evidence>